<keyword evidence="1" id="KW-0175">Coiled coil</keyword>
<comment type="caution">
    <text evidence="2">The sequence shown here is derived from an EMBL/GenBank/DDBJ whole genome shotgun (WGS) entry which is preliminary data.</text>
</comment>
<evidence type="ECO:0000313" key="3">
    <source>
        <dbReference type="Proteomes" id="UP000306980"/>
    </source>
</evidence>
<evidence type="ECO:0000256" key="1">
    <source>
        <dbReference type="SAM" id="Coils"/>
    </source>
</evidence>
<dbReference type="OrthoDB" id="2887676at2"/>
<feature type="coiled-coil region" evidence="1">
    <location>
        <begin position="5"/>
        <end position="39"/>
    </location>
</feature>
<dbReference type="AlphaFoldDB" id="A0A5S3QN37"/>
<accession>A0A5S3QN37</accession>
<dbReference type="Gene3D" id="1.20.5.340">
    <property type="match status" value="1"/>
</dbReference>
<protein>
    <submittedName>
        <fullName evidence="2">Uncharacterized protein</fullName>
    </submittedName>
</protein>
<gene>
    <name evidence="2" type="ORF">FFL34_14845</name>
</gene>
<name>A0A5S3QN37_9BACI</name>
<dbReference type="RefSeq" id="WP_138604117.1">
    <property type="nucleotide sequence ID" value="NZ_VCIA01000001.1"/>
</dbReference>
<reference evidence="2 3" key="1">
    <citation type="submission" date="2019-05" db="EMBL/GenBank/DDBJ databases">
        <title>Genomic analysis of Lentibacillus sp. NKC220-2.</title>
        <authorList>
            <person name="Oh Y.J."/>
        </authorList>
    </citation>
    <scope>NUCLEOTIDE SEQUENCE [LARGE SCALE GENOMIC DNA]</scope>
    <source>
        <strain evidence="2 3">NKC220-2</strain>
    </source>
</reference>
<dbReference type="Proteomes" id="UP000306980">
    <property type="component" value="Unassembled WGS sequence"/>
</dbReference>
<dbReference type="EMBL" id="VCIA01000001">
    <property type="protein sequence ID" value="TMN23225.1"/>
    <property type="molecule type" value="Genomic_DNA"/>
</dbReference>
<sequence length="98" mass="11531">MEETLKQILSEIQKVNQRMDGLDKRFDSLNKDIKELKDGQEQPNGSTINHVVAKHIDERFDELKDTLEEQHRVIDTLLVRSVKNESEVKDFKRIIKSQ</sequence>
<organism evidence="2 3">
    <name type="scientific">Lentibacillus cibarius</name>
    <dbReference type="NCBI Taxonomy" id="2583219"/>
    <lineage>
        <taxon>Bacteria</taxon>
        <taxon>Bacillati</taxon>
        <taxon>Bacillota</taxon>
        <taxon>Bacilli</taxon>
        <taxon>Bacillales</taxon>
        <taxon>Bacillaceae</taxon>
        <taxon>Lentibacillus</taxon>
    </lineage>
</organism>
<evidence type="ECO:0000313" key="2">
    <source>
        <dbReference type="EMBL" id="TMN23225.1"/>
    </source>
</evidence>
<proteinExistence type="predicted"/>